<dbReference type="InterPro" id="IPR003779">
    <property type="entry name" value="CMD-like"/>
</dbReference>
<accession>A0A6I3X4P6</accession>
<dbReference type="RefSeq" id="WP_155707056.1">
    <property type="nucleotide sequence ID" value="NZ_BMWU01000014.1"/>
</dbReference>
<feature type="domain" description="Carboxymuconolactone decarboxylase-like" evidence="1">
    <location>
        <begin position="14"/>
        <end position="95"/>
    </location>
</feature>
<dbReference type="AlphaFoldDB" id="A0A6I3X4P6"/>
<evidence type="ECO:0000313" key="2">
    <source>
        <dbReference type="EMBL" id="MUI11177.1"/>
    </source>
</evidence>
<dbReference type="Gene3D" id="1.20.1290.10">
    <property type="entry name" value="AhpD-like"/>
    <property type="match status" value="1"/>
</dbReference>
<organism evidence="2 3">
    <name type="scientific">Pseudoduganella dura</name>
    <dbReference type="NCBI Taxonomy" id="321982"/>
    <lineage>
        <taxon>Bacteria</taxon>
        <taxon>Pseudomonadati</taxon>
        <taxon>Pseudomonadota</taxon>
        <taxon>Betaproteobacteria</taxon>
        <taxon>Burkholderiales</taxon>
        <taxon>Oxalobacteraceae</taxon>
        <taxon>Telluria group</taxon>
        <taxon>Pseudoduganella</taxon>
    </lineage>
</organism>
<name>A0A6I3X4P6_9BURK</name>
<evidence type="ECO:0000313" key="3">
    <source>
        <dbReference type="Proteomes" id="UP000431684"/>
    </source>
</evidence>
<evidence type="ECO:0000259" key="1">
    <source>
        <dbReference type="Pfam" id="PF02627"/>
    </source>
</evidence>
<dbReference type="GO" id="GO:0051920">
    <property type="term" value="F:peroxiredoxin activity"/>
    <property type="evidence" value="ECO:0007669"/>
    <property type="project" value="InterPro"/>
</dbReference>
<protein>
    <submittedName>
        <fullName evidence="2">Carboxymuconolactone decarboxylase family protein</fullName>
    </submittedName>
</protein>
<proteinExistence type="predicted"/>
<dbReference type="InterPro" id="IPR029032">
    <property type="entry name" value="AhpD-like"/>
</dbReference>
<dbReference type="OrthoDB" id="9801997at2"/>
<keyword evidence="3" id="KW-1185">Reference proteome</keyword>
<comment type="caution">
    <text evidence="2">The sequence shown here is derived from an EMBL/GenBank/DDBJ whole genome shotgun (WGS) entry which is preliminary data.</text>
</comment>
<dbReference type="SUPFAM" id="SSF69118">
    <property type="entry name" value="AhpD-like"/>
    <property type="match status" value="1"/>
</dbReference>
<dbReference type="PANTHER" id="PTHR34846">
    <property type="entry name" value="4-CARBOXYMUCONOLACTONE DECARBOXYLASE FAMILY PROTEIN (AFU_ORTHOLOGUE AFUA_6G11590)"/>
    <property type="match status" value="1"/>
</dbReference>
<dbReference type="Pfam" id="PF02627">
    <property type="entry name" value="CMD"/>
    <property type="match status" value="1"/>
</dbReference>
<dbReference type="Proteomes" id="UP000431684">
    <property type="component" value="Unassembled WGS sequence"/>
</dbReference>
<dbReference type="InterPro" id="IPR004675">
    <property type="entry name" value="AhpD_core"/>
</dbReference>
<gene>
    <name evidence="2" type="ORF">GJV26_01510</name>
</gene>
<dbReference type="EMBL" id="WNWM01000002">
    <property type="protein sequence ID" value="MUI11177.1"/>
    <property type="molecule type" value="Genomic_DNA"/>
</dbReference>
<dbReference type="PANTHER" id="PTHR34846:SF10">
    <property type="entry name" value="CYTOPLASMIC PROTEIN"/>
    <property type="match status" value="1"/>
</dbReference>
<sequence>MSHAARIPLFSLAPKSLQAMIALSQAAKAGSLGERLVELVNLRVSQVNGCGVCVDMHWRDLVRQGADPRHLNTVAAWRESPFFDAAERAALRWADAVNALPQRDDTDAAYGELREHFNETQIAELGYAIAVIRGWNVINLSLRNPIPVNPPPGM</sequence>
<reference evidence="2 3" key="1">
    <citation type="submission" date="2019-11" db="EMBL/GenBank/DDBJ databases">
        <title>Draft Genome Sequences of Six Type Strains of the Genus Massilia.</title>
        <authorList>
            <person name="Miess H."/>
            <person name="Frediansyah A."/>
            <person name="Goeker M."/>
            <person name="Gross H."/>
        </authorList>
    </citation>
    <scope>NUCLEOTIDE SEQUENCE [LARGE SCALE GENOMIC DNA]</scope>
    <source>
        <strain evidence="2 3">DSM 17513</strain>
    </source>
</reference>
<dbReference type="NCBIfam" id="TIGR00778">
    <property type="entry name" value="ahpD_dom"/>
    <property type="match status" value="1"/>
</dbReference>